<dbReference type="Proteomes" id="UP000294543">
    <property type="component" value="Unassembled WGS sequence"/>
</dbReference>
<dbReference type="AlphaFoldDB" id="A0A4R4W8H6"/>
<keyword evidence="1" id="KW-1133">Transmembrane helix</keyword>
<protein>
    <submittedName>
        <fullName evidence="2">Uncharacterized protein</fullName>
    </submittedName>
</protein>
<gene>
    <name evidence="2" type="ORF">E1294_35575</name>
</gene>
<dbReference type="EMBL" id="SMKP01000133">
    <property type="protein sequence ID" value="TDD15038.1"/>
    <property type="molecule type" value="Genomic_DNA"/>
</dbReference>
<keyword evidence="1" id="KW-0812">Transmembrane</keyword>
<name>A0A4R4W8H6_9ACTN</name>
<organism evidence="2 3">
    <name type="scientific">Nonomuraea diastatica</name>
    <dbReference type="NCBI Taxonomy" id="1848329"/>
    <lineage>
        <taxon>Bacteria</taxon>
        <taxon>Bacillati</taxon>
        <taxon>Actinomycetota</taxon>
        <taxon>Actinomycetes</taxon>
        <taxon>Streptosporangiales</taxon>
        <taxon>Streptosporangiaceae</taxon>
        <taxon>Nonomuraea</taxon>
    </lineage>
</organism>
<accession>A0A4R4W8H6</accession>
<dbReference type="OrthoDB" id="10003786at2"/>
<feature type="transmembrane region" description="Helical" evidence="1">
    <location>
        <begin position="18"/>
        <end position="37"/>
    </location>
</feature>
<evidence type="ECO:0000313" key="3">
    <source>
        <dbReference type="Proteomes" id="UP000294543"/>
    </source>
</evidence>
<dbReference type="RefSeq" id="WP_132515370.1">
    <property type="nucleotide sequence ID" value="NZ_SMKP01000133.1"/>
</dbReference>
<feature type="transmembrane region" description="Helical" evidence="1">
    <location>
        <begin position="87"/>
        <end position="106"/>
    </location>
</feature>
<comment type="caution">
    <text evidence="2">The sequence shown here is derived from an EMBL/GenBank/DDBJ whole genome shotgun (WGS) entry which is preliminary data.</text>
</comment>
<keyword evidence="3" id="KW-1185">Reference proteome</keyword>
<proteinExistence type="predicted"/>
<sequence length="111" mass="11418">MTGPSEAAGVWDRPIGKVLVRAVICLLVAAGLVIFAGGPTWGAVGLSIVYVVGGLLIGLPTGSLLARSEDPARRLGLLECRAGRKQRFGAAAGYVLIALALVLWLSPLGRV</sequence>
<evidence type="ECO:0000313" key="2">
    <source>
        <dbReference type="EMBL" id="TDD15038.1"/>
    </source>
</evidence>
<reference evidence="2 3" key="1">
    <citation type="submission" date="2019-03" db="EMBL/GenBank/DDBJ databases">
        <title>Draft genome sequences of novel Actinobacteria.</title>
        <authorList>
            <person name="Sahin N."/>
            <person name="Ay H."/>
            <person name="Saygin H."/>
        </authorList>
    </citation>
    <scope>NUCLEOTIDE SEQUENCE [LARGE SCALE GENOMIC DNA]</scope>
    <source>
        <strain evidence="2 3">KC712</strain>
    </source>
</reference>
<evidence type="ECO:0000256" key="1">
    <source>
        <dbReference type="SAM" id="Phobius"/>
    </source>
</evidence>
<feature type="transmembrane region" description="Helical" evidence="1">
    <location>
        <begin position="43"/>
        <end position="66"/>
    </location>
</feature>
<keyword evidence="1" id="KW-0472">Membrane</keyword>